<keyword evidence="1" id="KW-0732">Signal</keyword>
<reference evidence="2 3" key="1">
    <citation type="submission" date="2021-12" db="EMBL/GenBank/DDBJ databases">
        <title>Discovery of the Pendulisporaceae a myxobacterial family with distinct sporulation behavior and unique specialized metabolism.</title>
        <authorList>
            <person name="Garcia R."/>
            <person name="Popoff A."/>
            <person name="Bader C.D."/>
            <person name="Loehr J."/>
            <person name="Walesch S."/>
            <person name="Walt C."/>
            <person name="Boldt J."/>
            <person name="Bunk B."/>
            <person name="Haeckl F.J.F.P.J."/>
            <person name="Gunesch A.P."/>
            <person name="Birkelbach J."/>
            <person name="Nuebel U."/>
            <person name="Pietschmann T."/>
            <person name="Bach T."/>
            <person name="Mueller R."/>
        </authorList>
    </citation>
    <scope>NUCLEOTIDE SEQUENCE [LARGE SCALE GENOMIC DNA]</scope>
    <source>
        <strain evidence="2 3">MSr11954</strain>
    </source>
</reference>
<keyword evidence="3" id="KW-1185">Reference proteome</keyword>
<name>A0ABZ2MBW8_9BACT</name>
<dbReference type="RefSeq" id="WP_394829589.1">
    <property type="nucleotide sequence ID" value="NZ_CP089984.1"/>
</dbReference>
<dbReference type="PROSITE" id="PS51257">
    <property type="entry name" value="PROKAR_LIPOPROTEIN"/>
    <property type="match status" value="1"/>
</dbReference>
<gene>
    <name evidence="2" type="ORF">LZC94_22540</name>
</gene>
<feature type="signal peptide" evidence="1">
    <location>
        <begin position="1"/>
        <end position="22"/>
    </location>
</feature>
<sequence>MKSIRSTLPPRLVAASFGLASAGMGAAACNMLLDNGEARFEGGDAGGRDGGGQGSYCRQQQPAPALCYDFDDSRPLDAGFTFRAADRSVVQIDSKNSISAPMALLVELPEGLSEEATAYLARTIEGPLPTETRVSFDILLEAASPAGDVEKPVAKVLDILARSPATGPRRSLGVTIGPELAAIQERIPGGNDGSVAEYPSIAFPDGAVKPGTWSHIELHLQWRQQTYRAFVGHVKVIDSPMAAAWPSTDTGVELRLGISYRPKKKTNFTWRFRYDNVVWNVTP</sequence>
<dbReference type="EMBL" id="CP089984">
    <property type="protein sequence ID" value="WXB19989.1"/>
    <property type="molecule type" value="Genomic_DNA"/>
</dbReference>
<evidence type="ECO:0000313" key="3">
    <source>
        <dbReference type="Proteomes" id="UP001370348"/>
    </source>
</evidence>
<dbReference type="Proteomes" id="UP001370348">
    <property type="component" value="Chromosome"/>
</dbReference>
<organism evidence="2 3">
    <name type="scientific">Pendulispora albinea</name>
    <dbReference type="NCBI Taxonomy" id="2741071"/>
    <lineage>
        <taxon>Bacteria</taxon>
        <taxon>Pseudomonadati</taxon>
        <taxon>Myxococcota</taxon>
        <taxon>Myxococcia</taxon>
        <taxon>Myxococcales</taxon>
        <taxon>Sorangiineae</taxon>
        <taxon>Pendulisporaceae</taxon>
        <taxon>Pendulispora</taxon>
    </lineage>
</organism>
<accession>A0ABZ2MBW8</accession>
<feature type="chain" id="PRO_5047117808" evidence="1">
    <location>
        <begin position="23"/>
        <end position="283"/>
    </location>
</feature>
<evidence type="ECO:0000313" key="2">
    <source>
        <dbReference type="EMBL" id="WXB19989.1"/>
    </source>
</evidence>
<proteinExistence type="predicted"/>
<evidence type="ECO:0000256" key="1">
    <source>
        <dbReference type="SAM" id="SignalP"/>
    </source>
</evidence>
<protein>
    <submittedName>
        <fullName evidence="2">Uncharacterized protein</fullName>
    </submittedName>
</protein>